<protein>
    <submittedName>
        <fullName evidence="1">Uncharacterized protein</fullName>
    </submittedName>
</protein>
<reference evidence="1" key="1">
    <citation type="journal article" date="2015" name="Sci. Rep.">
        <title>The power of single molecule real-time sequencing technology in the de novo assembly of a eukaryotic genome.</title>
        <authorList>
            <person name="Sakai H."/>
            <person name="Naito K."/>
            <person name="Ogiso-Tanaka E."/>
            <person name="Takahashi Y."/>
            <person name="Iseki K."/>
            <person name="Muto C."/>
            <person name="Satou K."/>
            <person name="Teruya K."/>
            <person name="Shiroma A."/>
            <person name="Shimoji M."/>
            <person name="Hirano T."/>
            <person name="Itoh T."/>
            <person name="Kaga A."/>
            <person name="Tomooka N."/>
        </authorList>
    </citation>
    <scope>NUCLEOTIDE SEQUENCE</scope>
</reference>
<sequence length="102" mass="12490">MAEHHLTERHQINWTNVISKYQAERSKSDLNQYLSFNIRTEPIWRTNAYDHYFNTADVLRFKPDYTELSRTLQLPIYQRTLKIETYAYQFNKERSKPIVRTF</sequence>
<dbReference type="EMBL" id="AP015117">
    <property type="protein sequence ID" value="BAU03184.1"/>
    <property type="molecule type" value="Genomic_DNA"/>
</dbReference>
<name>A0A0S3TDZ5_PHAAN</name>
<organism evidence="1">
    <name type="scientific">Vigna angularis var. angularis</name>
    <dbReference type="NCBI Taxonomy" id="157739"/>
    <lineage>
        <taxon>Eukaryota</taxon>
        <taxon>Viridiplantae</taxon>
        <taxon>Streptophyta</taxon>
        <taxon>Embryophyta</taxon>
        <taxon>Tracheophyta</taxon>
        <taxon>Spermatophyta</taxon>
        <taxon>Magnoliopsida</taxon>
        <taxon>eudicotyledons</taxon>
        <taxon>Gunneridae</taxon>
        <taxon>Pentapetalae</taxon>
        <taxon>rosids</taxon>
        <taxon>fabids</taxon>
        <taxon>Fabales</taxon>
        <taxon>Fabaceae</taxon>
        <taxon>Papilionoideae</taxon>
        <taxon>50 kb inversion clade</taxon>
        <taxon>NPAAA clade</taxon>
        <taxon>indigoferoid/millettioid clade</taxon>
        <taxon>Phaseoleae</taxon>
        <taxon>Vigna</taxon>
    </lineage>
</organism>
<proteinExistence type="predicted"/>
<dbReference type="AlphaFoldDB" id="A0A0S3TDZ5"/>
<gene>
    <name evidence="1" type="primary">Vigan.UMG034300</name>
    <name evidence="1" type="ORF">VIGAN_UM034300</name>
</gene>
<accession>A0A0S3TDZ5</accession>
<evidence type="ECO:0000313" key="1">
    <source>
        <dbReference type="EMBL" id="BAU03184.1"/>
    </source>
</evidence>